<dbReference type="EMBL" id="JH719942">
    <property type="protein sequence ID" value="EJF53487.1"/>
    <property type="molecule type" value="Genomic_DNA"/>
</dbReference>
<dbReference type="RefSeq" id="WP_002659169.1">
    <property type="nucleotide sequence ID" value="NZ_JH719942.1"/>
</dbReference>
<reference evidence="4" key="1">
    <citation type="journal article" date="2012" name="Stand. Genomic Sci.">
        <title>Permanent draft genome sequence of the gliding predator Saprospira grandis strain Sa g1 (= HR1).</title>
        <authorList>
            <person name="Mavromatis K."/>
            <person name="Chertkov O."/>
            <person name="Lapidus A."/>
            <person name="Nolan M."/>
            <person name="Lucas S."/>
            <person name="Tice H."/>
            <person name="Del Rio T.G."/>
            <person name="Cheng J.F."/>
            <person name="Han C."/>
            <person name="Tapia R."/>
            <person name="Bruce D."/>
            <person name="Goodwin L.A."/>
            <person name="Pitluck S."/>
            <person name="Huntemann M."/>
            <person name="Liolios K."/>
            <person name="Pagani I."/>
            <person name="Ivanova N."/>
            <person name="Mikhailova N."/>
            <person name="Pati A."/>
            <person name="Chen A."/>
            <person name="Palaniappan K."/>
            <person name="Land M."/>
            <person name="Brambilla E.M."/>
            <person name="Rohde M."/>
            <person name="Spring S."/>
            <person name="Goker M."/>
            <person name="Detter J.C."/>
            <person name="Bristow J."/>
            <person name="Eisen J.A."/>
            <person name="Markowitz V."/>
            <person name="Hugenholtz P."/>
            <person name="Kyrpides N.C."/>
            <person name="Klenk H.P."/>
            <person name="Woyke T."/>
        </authorList>
    </citation>
    <scope>NUCLEOTIDE SEQUENCE [LARGE SCALE GENOMIC DNA]</scope>
    <source>
        <strain evidence="4">DSM 2844</strain>
    </source>
</reference>
<protein>
    <submittedName>
        <fullName evidence="3">Putative membrane protein</fullName>
    </submittedName>
</protein>
<feature type="transmembrane region" description="Helical" evidence="2">
    <location>
        <begin position="163"/>
        <end position="185"/>
    </location>
</feature>
<feature type="coiled-coil region" evidence="1">
    <location>
        <begin position="353"/>
        <end position="380"/>
    </location>
</feature>
<keyword evidence="1" id="KW-0175">Coiled coil</keyword>
<accession>J0P7J0</accession>
<evidence type="ECO:0000313" key="3">
    <source>
        <dbReference type="EMBL" id="EJF53487.1"/>
    </source>
</evidence>
<evidence type="ECO:0000313" key="4">
    <source>
        <dbReference type="Proteomes" id="UP000005113"/>
    </source>
</evidence>
<feature type="transmembrane region" description="Helical" evidence="2">
    <location>
        <begin position="66"/>
        <end position="88"/>
    </location>
</feature>
<evidence type="ECO:0000256" key="2">
    <source>
        <dbReference type="SAM" id="Phobius"/>
    </source>
</evidence>
<dbReference type="PANTHER" id="PTHR20992:SF9">
    <property type="entry name" value="AT15442P-RELATED"/>
    <property type="match status" value="1"/>
</dbReference>
<sequence length="464" mass="52335">MPNTFTYLLKRLWDEITRLFSLHLDTDEAGTTENVKKSIEFRGGNLWALIFACLIASIGLNTNSTAVVIGAMLISPLMGPIVGVGFSVATNDFGTLKYSLRNLVLMIVLSIGAAAIYFLMSPLKEPTAELIARTQPSLYDVLIAVLGGVVGIVASSRHDRGNAIPGVAIATALMPPLCTAGYGLATLQLEFFMGAFYLFFINSIFIALTTMIVVRSLQFPQIEFLDKKREKQMKWAILFIVVVTVVPSIFTAIHVVNEAIFTRRAKDFVSENLMMMDKSEVLQYKAKYASDSSVIEVIMFGEELSDERIAEFSRKLKNYELEHTFLDIHQSTEKRPIDLPQQNFDVSKYEEIYRRKTEEIESRESQIRELREEIARMKEAQHPIHKANLDKISRKIAALYPDIEAIGLSEVVKSSQLQDSVITDTLPTALIHWKNNRQADKYTQNLSRYLQLELGLDTVEVVNY</sequence>
<dbReference type="PANTHER" id="PTHR20992">
    <property type="entry name" value="AT15442P-RELATED"/>
    <property type="match status" value="1"/>
</dbReference>
<name>J0P7J0_9BACT</name>
<gene>
    <name evidence="3" type="ORF">SapgrDRAFT_1784</name>
</gene>
<dbReference type="InterPro" id="IPR005240">
    <property type="entry name" value="DUF389"/>
</dbReference>
<organism evidence="3 4">
    <name type="scientific">Saprospira grandis DSM 2844</name>
    <dbReference type="NCBI Taxonomy" id="694433"/>
    <lineage>
        <taxon>Bacteria</taxon>
        <taxon>Pseudomonadati</taxon>
        <taxon>Bacteroidota</taxon>
        <taxon>Saprospiria</taxon>
        <taxon>Saprospirales</taxon>
        <taxon>Saprospiraceae</taxon>
        <taxon>Saprospira</taxon>
    </lineage>
</organism>
<feature type="transmembrane region" description="Helical" evidence="2">
    <location>
        <begin position="138"/>
        <end position="156"/>
    </location>
</feature>
<feature type="transmembrane region" description="Helical" evidence="2">
    <location>
        <begin position="44"/>
        <end position="60"/>
    </location>
</feature>
<dbReference type="AlphaFoldDB" id="J0P7J0"/>
<keyword evidence="2" id="KW-0472">Membrane</keyword>
<keyword evidence="2" id="KW-1133">Transmembrane helix</keyword>
<dbReference type="Pfam" id="PF04087">
    <property type="entry name" value="DUF389"/>
    <property type="match status" value="1"/>
</dbReference>
<feature type="transmembrane region" description="Helical" evidence="2">
    <location>
        <begin position="191"/>
        <end position="214"/>
    </location>
</feature>
<dbReference type="HOGENOM" id="CLU_032897_0_0_10"/>
<feature type="transmembrane region" description="Helical" evidence="2">
    <location>
        <begin position="235"/>
        <end position="256"/>
    </location>
</feature>
<dbReference type="Proteomes" id="UP000005113">
    <property type="component" value="Unassembled WGS sequence"/>
</dbReference>
<dbReference type="OrthoDB" id="9790659at2"/>
<feature type="transmembrane region" description="Helical" evidence="2">
    <location>
        <begin position="100"/>
        <end position="118"/>
    </location>
</feature>
<keyword evidence="2" id="KW-0812">Transmembrane</keyword>
<evidence type="ECO:0000256" key="1">
    <source>
        <dbReference type="SAM" id="Coils"/>
    </source>
</evidence>
<proteinExistence type="predicted"/>